<keyword evidence="2" id="KW-0732">Signal</keyword>
<evidence type="ECO:0000256" key="2">
    <source>
        <dbReference type="SAM" id="SignalP"/>
    </source>
</evidence>
<dbReference type="EnsemblPlants" id="AET2Gv21064300.3">
    <property type="protein sequence ID" value="AET2Gv21064300.3"/>
    <property type="gene ID" value="AET2Gv21064300"/>
</dbReference>
<reference evidence="3" key="5">
    <citation type="journal article" date="2021" name="G3 (Bethesda)">
        <title>Aegilops tauschii genome assembly Aet v5.0 features greater sequence contiguity and improved annotation.</title>
        <authorList>
            <person name="Wang L."/>
            <person name="Zhu T."/>
            <person name="Rodriguez J.C."/>
            <person name="Deal K.R."/>
            <person name="Dubcovsky J."/>
            <person name="McGuire P.E."/>
            <person name="Lux T."/>
            <person name="Spannagl M."/>
            <person name="Mayer K.F.X."/>
            <person name="Baldrich P."/>
            <person name="Meyers B.C."/>
            <person name="Huo N."/>
            <person name="Gu Y.Q."/>
            <person name="Zhou H."/>
            <person name="Devos K.M."/>
            <person name="Bennetzen J.L."/>
            <person name="Unver T."/>
            <person name="Budak H."/>
            <person name="Gulick P.J."/>
            <person name="Galiba G."/>
            <person name="Kalapos B."/>
            <person name="Nelson D.R."/>
            <person name="Li P."/>
            <person name="You F.M."/>
            <person name="Luo M.C."/>
            <person name="Dvorak J."/>
        </authorList>
    </citation>
    <scope>NUCLEOTIDE SEQUENCE [LARGE SCALE GENOMIC DNA]</scope>
    <source>
        <strain evidence="3">cv. AL8/78</strain>
    </source>
</reference>
<proteinExistence type="predicted"/>
<name>A0A453D265_AEGTS</name>
<feature type="region of interest" description="Disordered" evidence="1">
    <location>
        <begin position="21"/>
        <end position="48"/>
    </location>
</feature>
<feature type="chain" id="PRO_5019583532" evidence="2">
    <location>
        <begin position="19"/>
        <end position="382"/>
    </location>
</feature>
<evidence type="ECO:0000313" key="3">
    <source>
        <dbReference type="EnsemblPlants" id="AET2Gv21064300.3"/>
    </source>
</evidence>
<protein>
    <submittedName>
        <fullName evidence="3">Uncharacterized protein</fullName>
    </submittedName>
</protein>
<reference evidence="4" key="1">
    <citation type="journal article" date="2014" name="Science">
        <title>Ancient hybridizations among the ancestral genomes of bread wheat.</title>
        <authorList>
            <consortium name="International Wheat Genome Sequencing Consortium,"/>
            <person name="Marcussen T."/>
            <person name="Sandve S.R."/>
            <person name="Heier L."/>
            <person name="Spannagl M."/>
            <person name="Pfeifer M."/>
            <person name="Jakobsen K.S."/>
            <person name="Wulff B.B."/>
            <person name="Steuernagel B."/>
            <person name="Mayer K.F."/>
            <person name="Olsen O.A."/>
        </authorList>
    </citation>
    <scope>NUCLEOTIDE SEQUENCE [LARGE SCALE GENOMIC DNA]</scope>
    <source>
        <strain evidence="4">cv. AL8/78</strain>
    </source>
</reference>
<reference evidence="3" key="3">
    <citation type="journal article" date="2017" name="Nature">
        <title>Genome sequence of the progenitor of the wheat D genome Aegilops tauschii.</title>
        <authorList>
            <person name="Luo M.C."/>
            <person name="Gu Y.Q."/>
            <person name="Puiu D."/>
            <person name="Wang H."/>
            <person name="Twardziok S.O."/>
            <person name="Deal K.R."/>
            <person name="Huo N."/>
            <person name="Zhu T."/>
            <person name="Wang L."/>
            <person name="Wang Y."/>
            <person name="McGuire P.E."/>
            <person name="Liu S."/>
            <person name="Long H."/>
            <person name="Ramasamy R.K."/>
            <person name="Rodriguez J.C."/>
            <person name="Van S.L."/>
            <person name="Yuan L."/>
            <person name="Wang Z."/>
            <person name="Xia Z."/>
            <person name="Xiao L."/>
            <person name="Anderson O.D."/>
            <person name="Ouyang S."/>
            <person name="Liang Y."/>
            <person name="Zimin A.V."/>
            <person name="Pertea G."/>
            <person name="Qi P."/>
            <person name="Bennetzen J.L."/>
            <person name="Dai X."/>
            <person name="Dawson M.W."/>
            <person name="Muller H.G."/>
            <person name="Kugler K."/>
            <person name="Rivarola-Duarte L."/>
            <person name="Spannagl M."/>
            <person name="Mayer K.F.X."/>
            <person name="Lu F.H."/>
            <person name="Bevan M.W."/>
            <person name="Leroy P."/>
            <person name="Li P."/>
            <person name="You F.M."/>
            <person name="Sun Q."/>
            <person name="Liu Z."/>
            <person name="Lyons E."/>
            <person name="Wicker T."/>
            <person name="Salzberg S.L."/>
            <person name="Devos K.M."/>
            <person name="Dvorak J."/>
        </authorList>
    </citation>
    <scope>NUCLEOTIDE SEQUENCE [LARGE SCALE GENOMIC DNA]</scope>
    <source>
        <strain evidence="3">cv. AL8/78</strain>
    </source>
</reference>
<feature type="signal peptide" evidence="2">
    <location>
        <begin position="1"/>
        <end position="18"/>
    </location>
</feature>
<dbReference type="Proteomes" id="UP000015105">
    <property type="component" value="Chromosome 2D"/>
</dbReference>
<evidence type="ECO:0000313" key="4">
    <source>
        <dbReference type="Proteomes" id="UP000015105"/>
    </source>
</evidence>
<evidence type="ECO:0000256" key="1">
    <source>
        <dbReference type="SAM" id="MobiDB-lite"/>
    </source>
</evidence>
<reference evidence="4" key="2">
    <citation type="journal article" date="2017" name="Nat. Plants">
        <title>The Aegilops tauschii genome reveals multiple impacts of transposons.</title>
        <authorList>
            <person name="Zhao G."/>
            <person name="Zou C."/>
            <person name="Li K."/>
            <person name="Wang K."/>
            <person name="Li T."/>
            <person name="Gao L."/>
            <person name="Zhang X."/>
            <person name="Wang H."/>
            <person name="Yang Z."/>
            <person name="Liu X."/>
            <person name="Jiang W."/>
            <person name="Mao L."/>
            <person name="Kong X."/>
            <person name="Jiao Y."/>
            <person name="Jia J."/>
        </authorList>
    </citation>
    <scope>NUCLEOTIDE SEQUENCE [LARGE SCALE GENOMIC DNA]</scope>
    <source>
        <strain evidence="4">cv. AL8/78</strain>
    </source>
</reference>
<dbReference type="Gramene" id="AET2Gv21064300.3">
    <property type="protein sequence ID" value="AET2Gv21064300.3"/>
    <property type="gene ID" value="AET2Gv21064300"/>
</dbReference>
<sequence length="382" mass="43697">ALPARLLGLLRCCSLAVGSHREDEERKRKPSMDQMEVDQPQPHHQSEKQIFHRCVTDKTRDFRAKSYGTLIQPYEFSCSQNGVLGEKHGFIHYSNKAIAFAGNPEEGFHSTEVQKLAATFLVENELPFNQLDSIGLNPEIDIGIVKTHGVAYNREIARTVTAYAHIPQSVDSWLNSLSIQGSVDVPTILKDSIRDLYDLLERLWDKNMTVDDVHLSGTYGLNGDMMQIKPSHVRVRNLGDARRPSQGLADMIFHNILNRWTNDVELSHFHQFLLNTNICKEDVLNHPFLGGSGAREGMYKELFRRNFTQRQKDWLQNNINTQGWQVRVDPADPNTDFGFREIMIFQKINKWAQAFEPNTWGALHFAKIAVSHYHEHDPVGVN</sequence>
<feature type="compositionally biased region" description="Basic and acidic residues" evidence="1">
    <location>
        <begin position="21"/>
        <end position="31"/>
    </location>
</feature>
<keyword evidence="4" id="KW-1185">Reference proteome</keyword>
<accession>A0A453D265</accession>
<dbReference type="AlphaFoldDB" id="A0A453D265"/>
<organism evidence="3 4">
    <name type="scientific">Aegilops tauschii subsp. strangulata</name>
    <name type="common">Goatgrass</name>
    <dbReference type="NCBI Taxonomy" id="200361"/>
    <lineage>
        <taxon>Eukaryota</taxon>
        <taxon>Viridiplantae</taxon>
        <taxon>Streptophyta</taxon>
        <taxon>Embryophyta</taxon>
        <taxon>Tracheophyta</taxon>
        <taxon>Spermatophyta</taxon>
        <taxon>Magnoliopsida</taxon>
        <taxon>Liliopsida</taxon>
        <taxon>Poales</taxon>
        <taxon>Poaceae</taxon>
        <taxon>BOP clade</taxon>
        <taxon>Pooideae</taxon>
        <taxon>Triticodae</taxon>
        <taxon>Triticeae</taxon>
        <taxon>Triticinae</taxon>
        <taxon>Aegilops</taxon>
    </lineage>
</organism>
<reference evidence="3" key="4">
    <citation type="submission" date="2019-03" db="UniProtKB">
        <authorList>
            <consortium name="EnsemblPlants"/>
        </authorList>
    </citation>
    <scope>IDENTIFICATION</scope>
</reference>